<dbReference type="RefSeq" id="WP_102245165.1">
    <property type="nucleotide sequence ID" value="NZ_CP025704.1"/>
</dbReference>
<reference evidence="1 2" key="1">
    <citation type="submission" date="2018-01" db="EMBL/GenBank/DDBJ databases">
        <title>Complete genome sequence of Bacteriovorax stolpii DSM12778.</title>
        <authorList>
            <person name="Tang B."/>
            <person name="Chang J."/>
        </authorList>
    </citation>
    <scope>NUCLEOTIDE SEQUENCE [LARGE SCALE GENOMIC DNA]</scope>
    <source>
        <strain evidence="1 2">DSM 12778</strain>
    </source>
</reference>
<name>A0A2K9NWJ5_BACTC</name>
<organism evidence="1 2">
    <name type="scientific">Bacteriovorax stolpii</name>
    <name type="common">Bdellovibrio stolpii</name>
    <dbReference type="NCBI Taxonomy" id="960"/>
    <lineage>
        <taxon>Bacteria</taxon>
        <taxon>Pseudomonadati</taxon>
        <taxon>Bdellovibrionota</taxon>
        <taxon>Bacteriovoracia</taxon>
        <taxon>Bacteriovoracales</taxon>
        <taxon>Bacteriovoracaceae</taxon>
        <taxon>Bacteriovorax</taxon>
    </lineage>
</organism>
<sequence>MSTASGNFKHSLIGPKGVNGKLFVNMEEFLDTSSFMDLHHEVILGLALVDKLDHSYIMGEIPPELRKDYGNMFLESEIVENIEAYDPTGFHRERTKDLTLQQKRRYYYMAFGALSPWYGVCYLRYNNFLKKTSEKELQNDWHDNAAHFPKLVSYIESLKGKVFDEVGRVLLFVSYPLVPTVVHRDYIQESHRDHSVNLFLSKGRPSFIYNEVTGEKSYLDPNCRAYFFNNRDYHGVDAENEMRYTLRIDGTFTKEVQDKIGLVDGFVY</sequence>
<evidence type="ECO:0000313" key="2">
    <source>
        <dbReference type="Proteomes" id="UP000235584"/>
    </source>
</evidence>
<accession>A0A2K9NWJ5</accession>
<dbReference type="AlphaFoldDB" id="A0A2K9NWJ5"/>
<dbReference type="KEGG" id="bsto:C0V70_17550"/>
<dbReference type="EMBL" id="CP025704">
    <property type="protein sequence ID" value="AUN99876.1"/>
    <property type="molecule type" value="Genomic_DNA"/>
</dbReference>
<dbReference type="Proteomes" id="UP000235584">
    <property type="component" value="Chromosome"/>
</dbReference>
<proteinExistence type="predicted"/>
<protein>
    <submittedName>
        <fullName evidence="1">Uncharacterized protein</fullName>
    </submittedName>
</protein>
<gene>
    <name evidence="1" type="ORF">C0V70_17550</name>
</gene>
<keyword evidence="2" id="KW-1185">Reference proteome</keyword>
<evidence type="ECO:0000313" key="1">
    <source>
        <dbReference type="EMBL" id="AUN99876.1"/>
    </source>
</evidence>
<dbReference type="OrthoDB" id="5496242at2"/>